<dbReference type="Gene3D" id="2.60.40.1140">
    <property type="entry name" value="Collagen-binding surface protein Cna, B-type domain"/>
    <property type="match status" value="1"/>
</dbReference>
<feature type="chain" id="PRO_5004712238" evidence="3">
    <location>
        <begin position="37"/>
        <end position="685"/>
    </location>
</feature>
<reference evidence="5 6" key="1">
    <citation type="submission" date="2013-06" db="EMBL/GenBank/DDBJ databases">
        <authorList>
            <person name="Weinstock G."/>
            <person name="Sodergren E."/>
            <person name="Clifton S."/>
            <person name="Fulton L."/>
            <person name="Fulton B."/>
            <person name="Courtney L."/>
            <person name="Fronick C."/>
            <person name="Harrison M."/>
            <person name="Strong C."/>
            <person name="Farmer C."/>
            <person name="Delahaunty K."/>
            <person name="Markovic C."/>
            <person name="Hall O."/>
            <person name="Minx P."/>
            <person name="Tomlinson C."/>
            <person name="Mitreva M."/>
            <person name="Nelson J."/>
            <person name="Hou S."/>
            <person name="Wollam A."/>
            <person name="Pepin K.H."/>
            <person name="Johnson M."/>
            <person name="Bhonagiri V."/>
            <person name="Nash W.E."/>
            <person name="Warren W."/>
            <person name="Chinwalla A."/>
            <person name="Mardis E.R."/>
            <person name="Wilson R.K."/>
        </authorList>
    </citation>
    <scope>NUCLEOTIDE SEQUENCE [LARGE SCALE GENOMIC DNA]</scope>
    <source>
        <strain evidence="5 6">ATCC 51271</strain>
    </source>
</reference>
<evidence type="ECO:0000259" key="4">
    <source>
        <dbReference type="Pfam" id="PF21426"/>
    </source>
</evidence>
<dbReference type="EMBL" id="ACIL03000005">
    <property type="protein sequence ID" value="ESL04158.1"/>
    <property type="molecule type" value="Genomic_DNA"/>
</dbReference>
<dbReference type="InterPro" id="IPR049319">
    <property type="entry name" value="GBS104-like_Ig"/>
</dbReference>
<name>V2Y5F1_9FIRM</name>
<dbReference type="AlphaFoldDB" id="V2Y5F1"/>
<accession>V2Y5F1</accession>
<feature type="region of interest" description="Disordered" evidence="1">
    <location>
        <begin position="559"/>
        <end position="658"/>
    </location>
</feature>
<feature type="transmembrane region" description="Helical" evidence="2">
    <location>
        <begin position="660"/>
        <end position="681"/>
    </location>
</feature>
<dbReference type="STRING" id="592026.GCWU0000282_000505"/>
<dbReference type="NCBIfam" id="TIGR01167">
    <property type="entry name" value="LPXTG_anchor"/>
    <property type="match status" value="1"/>
</dbReference>
<evidence type="ECO:0000313" key="6">
    <source>
        <dbReference type="Proteomes" id="UP000018227"/>
    </source>
</evidence>
<feature type="compositionally biased region" description="Low complexity" evidence="1">
    <location>
        <begin position="575"/>
        <end position="584"/>
    </location>
</feature>
<keyword evidence="2" id="KW-1133">Transmembrane helix</keyword>
<feature type="signal peptide" evidence="3">
    <location>
        <begin position="1"/>
        <end position="36"/>
    </location>
</feature>
<sequence>MRKKEKKQRLSMLAKFMVLLMIINLFSAISPMVAKADEPDDAHWKPGSVTEGDFTIEKEVTDYKSDDDTYGIKLTVKISDQTQVQGLLIDGGIITDDMSQFVDFVENSEQNVTDGGVPQINFDNTTEVLKVRNVSLAKGQKLEVTYRIKLKEVMKDGEFRETNGETKLWIPDNGNGRIMNFEIPEIKQLVTKKITVRKNWENTEEASKTDVNFKVWGNTIPLYTGIINKGQQETTFDVPKYANGDEIPNYDVREIDIQNGNTPINEGEEIILGDSKFEVHYSNANEPDTYIITNKLIDNKIKINITKKWAPGVPEIAKKSVKVMIIEAGLKVEPKEVTITAATNWSVTVEVPKYKDGDALSYSVLETEINGEKINIPFPINQDPSGNGYYYHKAFKITLKDFIDITEDREVVITNGTKTPEFDNNDRLIKVVKNWGETAESLKATVKVRLYKLNGAGKLEEVILVGDDKPLEVELTKDNDWMNQFKVTSVPGPDVYYVLETKVGGTDIDNAKLDELVSSPALINDGYKIGDYQVKINKLSHVNGNYGFYILNEGKKTNNNGGGPVIPGPDPTPDTTPGTDTATDSAINVSTDSTPKGDTGNNADNSDKNTDDNTDDTGIIDDIEDDDIPEGDVTDEEKDEDLDVTDDTAPKGTSNLPRTGGVPAEVFGLLGLGVIGLGLVIKRRK</sequence>
<dbReference type="Gene3D" id="2.60.40.2110">
    <property type="match status" value="1"/>
</dbReference>
<keyword evidence="3" id="KW-0732">Signal</keyword>
<evidence type="ECO:0000313" key="5">
    <source>
        <dbReference type="EMBL" id="ESL04158.1"/>
    </source>
</evidence>
<comment type="caution">
    <text evidence="5">The sequence shown here is derived from an EMBL/GenBank/DDBJ whole genome shotgun (WGS) entry which is preliminary data.</text>
</comment>
<dbReference type="OrthoDB" id="1958148at2"/>
<feature type="compositionally biased region" description="Acidic residues" evidence="1">
    <location>
        <begin position="612"/>
        <end position="646"/>
    </location>
</feature>
<evidence type="ECO:0000256" key="1">
    <source>
        <dbReference type="SAM" id="MobiDB-lite"/>
    </source>
</evidence>
<proteinExistence type="predicted"/>
<feature type="compositionally biased region" description="Polar residues" evidence="1">
    <location>
        <begin position="585"/>
        <end position="600"/>
    </location>
</feature>
<dbReference type="HOGENOM" id="CLU_401548_0_0_9"/>
<keyword evidence="6" id="KW-1185">Reference proteome</keyword>
<organism evidence="5 6">
    <name type="scientific">Catonella morbi ATCC 51271</name>
    <dbReference type="NCBI Taxonomy" id="592026"/>
    <lineage>
        <taxon>Bacteria</taxon>
        <taxon>Bacillati</taxon>
        <taxon>Bacillota</taxon>
        <taxon>Clostridia</taxon>
        <taxon>Lachnospirales</taxon>
        <taxon>Lachnospiraceae</taxon>
        <taxon>Catonella</taxon>
    </lineage>
</organism>
<dbReference type="Pfam" id="PF21426">
    <property type="entry name" value="GBS104-like_Ig"/>
    <property type="match status" value="1"/>
</dbReference>
<dbReference type="RefSeq" id="WP_023353398.1">
    <property type="nucleotide sequence ID" value="NZ_KI535366.1"/>
</dbReference>
<dbReference type="SUPFAM" id="SSF49478">
    <property type="entry name" value="Cna protein B-type domain"/>
    <property type="match status" value="2"/>
</dbReference>
<keyword evidence="2" id="KW-0812">Transmembrane</keyword>
<feature type="domain" description="Tip pilin GBS104-like Ig-like" evidence="4">
    <location>
        <begin position="89"/>
        <end position="187"/>
    </location>
</feature>
<keyword evidence="2" id="KW-0472">Membrane</keyword>
<dbReference type="Proteomes" id="UP000018227">
    <property type="component" value="Unassembled WGS sequence"/>
</dbReference>
<protein>
    <submittedName>
        <fullName evidence="5">LPXTG-motif protein cell wall anchor domain protein</fullName>
    </submittedName>
</protein>
<gene>
    <name evidence="5" type="ORF">GCWU0000282_000505</name>
</gene>
<evidence type="ECO:0000256" key="3">
    <source>
        <dbReference type="SAM" id="SignalP"/>
    </source>
</evidence>
<evidence type="ECO:0000256" key="2">
    <source>
        <dbReference type="SAM" id="Phobius"/>
    </source>
</evidence>